<evidence type="ECO:0000259" key="7">
    <source>
        <dbReference type="Pfam" id="PF14322"/>
    </source>
</evidence>
<dbReference type="GO" id="GO:0009279">
    <property type="term" value="C:cell outer membrane"/>
    <property type="evidence" value="ECO:0007669"/>
    <property type="project" value="UniProtKB-SubCell"/>
</dbReference>
<dbReference type="AlphaFoldDB" id="A0A937AQ59"/>
<proteinExistence type="inferred from homology"/>
<feature type="domain" description="RagB/SusD" evidence="6">
    <location>
        <begin position="306"/>
        <end position="454"/>
    </location>
</feature>
<comment type="similarity">
    <text evidence="2">Belongs to the SusD family.</text>
</comment>
<organism evidence="8 9">
    <name type="scientific">Marivirga atlantica</name>
    <dbReference type="NCBI Taxonomy" id="1548457"/>
    <lineage>
        <taxon>Bacteria</taxon>
        <taxon>Pseudomonadati</taxon>
        <taxon>Bacteroidota</taxon>
        <taxon>Cytophagia</taxon>
        <taxon>Cytophagales</taxon>
        <taxon>Marivirgaceae</taxon>
        <taxon>Marivirga</taxon>
    </lineage>
</organism>
<gene>
    <name evidence="8" type="ORF">JKP34_15905</name>
</gene>
<comment type="caution">
    <text evidence="8">The sequence shown here is derived from an EMBL/GenBank/DDBJ whole genome shotgun (WGS) entry which is preliminary data.</text>
</comment>
<evidence type="ECO:0000259" key="6">
    <source>
        <dbReference type="Pfam" id="PF07980"/>
    </source>
</evidence>
<evidence type="ECO:0000313" key="8">
    <source>
        <dbReference type="EMBL" id="MBL0766752.1"/>
    </source>
</evidence>
<dbReference type="Proteomes" id="UP000642920">
    <property type="component" value="Unassembled WGS sequence"/>
</dbReference>
<dbReference type="InterPro" id="IPR011990">
    <property type="entry name" value="TPR-like_helical_dom_sf"/>
</dbReference>
<dbReference type="SUPFAM" id="SSF48452">
    <property type="entry name" value="TPR-like"/>
    <property type="match status" value="1"/>
</dbReference>
<dbReference type="Pfam" id="PF14322">
    <property type="entry name" value="SusD-like_3"/>
    <property type="match status" value="1"/>
</dbReference>
<evidence type="ECO:0000313" key="9">
    <source>
        <dbReference type="Proteomes" id="UP000642920"/>
    </source>
</evidence>
<evidence type="ECO:0000256" key="5">
    <source>
        <dbReference type="ARBA" id="ARBA00023237"/>
    </source>
</evidence>
<keyword evidence="4" id="KW-0472">Membrane</keyword>
<dbReference type="PROSITE" id="PS51257">
    <property type="entry name" value="PROKAR_LIPOPROTEIN"/>
    <property type="match status" value="1"/>
</dbReference>
<keyword evidence="3" id="KW-0732">Signal</keyword>
<sequence length="494" mass="55294">MRYLNISICILLFFLTFSCNEDFLEKPPLSQTTEGLFPATANDALLATNGAYNSLRQWNLNAGGFPLLDIMTDQVTKGSSAGDGAATAVFEDFTFDAFDPAMERWYATLYQGIRKSNLVILEVPKITMDEELRTRYVAEARFLRAYFYSILVRAFGDAVLVLEINPPLDLTRTDAQIIWEDVIIPDLEFAVENLPEKSDYAAEDLGRVTRGGAKALLARLYLYLGDFPLAQQYSEEVINSGQYSLEPDFEDAFNVESEGGVESVWEVPALPFGFGDGGNQYANTWGVRGTPNRGWGFGRPAYPWIIEMQNNEDPRLDASVIFLGEVLDGIEILGDDATTDTTRVDGQIVEIECYNQKVWTPGTTAQESFGHNQRIIRYADVLLMAAEAANENGSPNVALNYLNQVRARARAGNTDILPDITATDQATLRLLIEDERNYELAFEGLRYWDLVRTDRASTILGPLGFVEGKHELFPIPQSEIDISQRRITQNPNYE</sequence>
<reference evidence="8" key="1">
    <citation type="submission" date="2021-01" db="EMBL/GenBank/DDBJ databases">
        <title>Marivirga sp. nov., isolated from intertidal surface sediments.</title>
        <authorList>
            <person name="Zhang M."/>
        </authorList>
    </citation>
    <scope>NUCLEOTIDE SEQUENCE</scope>
    <source>
        <strain evidence="8">SM1354</strain>
    </source>
</reference>
<evidence type="ECO:0000256" key="2">
    <source>
        <dbReference type="ARBA" id="ARBA00006275"/>
    </source>
</evidence>
<dbReference type="Pfam" id="PF07980">
    <property type="entry name" value="SusD_RagB"/>
    <property type="match status" value="1"/>
</dbReference>
<evidence type="ECO:0000256" key="3">
    <source>
        <dbReference type="ARBA" id="ARBA00022729"/>
    </source>
</evidence>
<keyword evidence="9" id="KW-1185">Reference proteome</keyword>
<comment type="subcellular location">
    <subcellularLocation>
        <location evidence="1">Cell outer membrane</location>
    </subcellularLocation>
</comment>
<feature type="domain" description="SusD-like N-terminal" evidence="7">
    <location>
        <begin position="96"/>
        <end position="222"/>
    </location>
</feature>
<evidence type="ECO:0000256" key="4">
    <source>
        <dbReference type="ARBA" id="ARBA00023136"/>
    </source>
</evidence>
<evidence type="ECO:0000256" key="1">
    <source>
        <dbReference type="ARBA" id="ARBA00004442"/>
    </source>
</evidence>
<accession>A0A937AQ59</accession>
<dbReference type="EMBL" id="JAERQG010000004">
    <property type="protein sequence ID" value="MBL0766752.1"/>
    <property type="molecule type" value="Genomic_DNA"/>
</dbReference>
<dbReference type="InterPro" id="IPR033985">
    <property type="entry name" value="SusD-like_N"/>
</dbReference>
<protein>
    <submittedName>
        <fullName evidence="8">RagB/SusD family nutrient uptake outer membrane protein</fullName>
    </submittedName>
</protein>
<dbReference type="Gene3D" id="1.25.40.390">
    <property type="match status" value="1"/>
</dbReference>
<keyword evidence="5" id="KW-0998">Cell outer membrane</keyword>
<dbReference type="InterPro" id="IPR012944">
    <property type="entry name" value="SusD_RagB_dom"/>
</dbReference>
<dbReference type="RefSeq" id="WP_201923640.1">
    <property type="nucleotide sequence ID" value="NZ_JAERQG010000004.1"/>
</dbReference>
<name>A0A937AQ59_9BACT</name>